<dbReference type="AlphaFoldDB" id="A0A061EFT6"/>
<dbReference type="PANTHER" id="PTHR46148">
    <property type="entry name" value="CHROMO DOMAIN-CONTAINING PROTEIN"/>
    <property type="match status" value="1"/>
</dbReference>
<protein>
    <recommendedName>
        <fullName evidence="1">Tf2-1-like SH3-like domain-containing protein</fullName>
    </recommendedName>
</protein>
<evidence type="ECO:0000313" key="2">
    <source>
        <dbReference type="EMBL" id="EOY03222.1"/>
    </source>
</evidence>
<dbReference type="Gramene" id="EOY03222">
    <property type="protein sequence ID" value="EOY03222"/>
    <property type="gene ID" value="TCM_017886"/>
</dbReference>
<dbReference type="Pfam" id="PF24626">
    <property type="entry name" value="SH3_Tf2-1"/>
    <property type="match status" value="1"/>
</dbReference>
<proteinExistence type="predicted"/>
<dbReference type="EMBL" id="CM001882">
    <property type="protein sequence ID" value="EOY03222.1"/>
    <property type="molecule type" value="Genomic_DNA"/>
</dbReference>
<dbReference type="InterPro" id="IPR036397">
    <property type="entry name" value="RNaseH_sf"/>
</dbReference>
<dbReference type="OMA" id="WENHTSE"/>
<dbReference type="Proteomes" id="UP000026915">
    <property type="component" value="Chromosome 4"/>
</dbReference>
<evidence type="ECO:0000313" key="3">
    <source>
        <dbReference type="Proteomes" id="UP000026915"/>
    </source>
</evidence>
<dbReference type="InParanoid" id="A0A061EFT6"/>
<gene>
    <name evidence="2" type="ORF">TCM_017886</name>
</gene>
<dbReference type="PANTHER" id="PTHR46148:SF60">
    <property type="entry name" value="CHROMO DOMAIN-CONTAINING PROTEIN"/>
    <property type="match status" value="1"/>
</dbReference>
<name>A0A061EFT6_THECC</name>
<feature type="domain" description="Tf2-1-like SH3-like" evidence="1">
    <location>
        <begin position="102"/>
        <end position="166"/>
    </location>
</feature>
<keyword evidence="3" id="KW-1185">Reference proteome</keyword>
<evidence type="ECO:0000259" key="1">
    <source>
        <dbReference type="Pfam" id="PF24626"/>
    </source>
</evidence>
<dbReference type="GO" id="GO:0003676">
    <property type="term" value="F:nucleic acid binding"/>
    <property type="evidence" value="ECO:0007669"/>
    <property type="project" value="InterPro"/>
</dbReference>
<organism evidence="2 3">
    <name type="scientific">Theobroma cacao</name>
    <name type="common">Cacao</name>
    <name type="synonym">Cocoa</name>
    <dbReference type="NCBI Taxonomy" id="3641"/>
    <lineage>
        <taxon>Eukaryota</taxon>
        <taxon>Viridiplantae</taxon>
        <taxon>Streptophyta</taxon>
        <taxon>Embryophyta</taxon>
        <taxon>Tracheophyta</taxon>
        <taxon>Spermatophyta</taxon>
        <taxon>Magnoliopsida</taxon>
        <taxon>eudicotyledons</taxon>
        <taxon>Gunneridae</taxon>
        <taxon>Pentapetalae</taxon>
        <taxon>rosids</taxon>
        <taxon>malvids</taxon>
        <taxon>Malvales</taxon>
        <taxon>Malvaceae</taxon>
        <taxon>Byttnerioideae</taxon>
        <taxon>Theobroma</taxon>
    </lineage>
</organism>
<accession>A0A061EFT6</accession>
<sequence length="313" mass="36085">MLRACLINLGVRWDRYLPVVEFAHNNSFQASIQMAPFEALYGRRCRSPIGWLEVGERKLLGTKLVQDATEKIRMIRQRMLSAQSRQKSYVDNRWRNLEFQVGDHVLLKVSPTKRVMRFCMKGKLSPRYIGPFEILERVGAMAYHLALQPELSNIHLVFYVSMLTKYNLNPSHVIRYETIQLKDDLNYKEQPVALLDLQVKKLRSKDVASIKVLWENHTSEEVMWEAEEEMRTKDAHELGEMRCPAMCTMWGDAHELGEMGCPAMCTMLGDAHGLGEMGCPAMCTMWGDAHELSEMGCPAMCMMWGYAHELDEM</sequence>
<dbReference type="HOGENOM" id="CLU_000384_6_10_1"/>
<reference evidence="2 3" key="1">
    <citation type="journal article" date="2013" name="Genome Biol.">
        <title>The genome sequence of the most widely cultivated cacao type and its use to identify candidate genes regulating pod color.</title>
        <authorList>
            <person name="Motamayor J.C."/>
            <person name="Mockaitis K."/>
            <person name="Schmutz J."/>
            <person name="Haiminen N."/>
            <person name="Iii D.L."/>
            <person name="Cornejo O."/>
            <person name="Findley S.D."/>
            <person name="Zheng P."/>
            <person name="Utro F."/>
            <person name="Royaert S."/>
            <person name="Saski C."/>
            <person name="Jenkins J."/>
            <person name="Podicheti R."/>
            <person name="Zhao M."/>
            <person name="Scheffler B.E."/>
            <person name="Stack J.C."/>
            <person name="Feltus F.A."/>
            <person name="Mustiga G.M."/>
            <person name="Amores F."/>
            <person name="Phillips W."/>
            <person name="Marelli J.P."/>
            <person name="May G.D."/>
            <person name="Shapiro H."/>
            <person name="Ma J."/>
            <person name="Bustamante C.D."/>
            <person name="Schnell R.J."/>
            <person name="Main D."/>
            <person name="Gilbert D."/>
            <person name="Parida L."/>
            <person name="Kuhn D.N."/>
        </authorList>
    </citation>
    <scope>NUCLEOTIDE SEQUENCE [LARGE SCALE GENOMIC DNA]</scope>
    <source>
        <strain evidence="3">cv. Matina 1-6</strain>
    </source>
</reference>
<dbReference type="Gene3D" id="3.30.420.10">
    <property type="entry name" value="Ribonuclease H-like superfamily/Ribonuclease H"/>
    <property type="match status" value="1"/>
</dbReference>
<dbReference type="InterPro" id="IPR056924">
    <property type="entry name" value="SH3_Tf2-1"/>
</dbReference>
<dbReference type="eggNOG" id="KOG0017">
    <property type="taxonomic scope" value="Eukaryota"/>
</dbReference>